<dbReference type="Pfam" id="PF09898">
    <property type="entry name" value="DUF2125"/>
    <property type="match status" value="1"/>
</dbReference>
<keyword evidence="3" id="KW-1185">Reference proteome</keyword>
<dbReference type="RefSeq" id="WP_215338511.1">
    <property type="nucleotide sequence ID" value="NZ_JAGSGD010000001.1"/>
</dbReference>
<evidence type="ECO:0000256" key="1">
    <source>
        <dbReference type="SAM" id="Phobius"/>
    </source>
</evidence>
<protein>
    <submittedName>
        <fullName evidence="2">DUF2125 domain-containing protein</fullName>
    </submittedName>
</protein>
<dbReference type="Proteomes" id="UP000622580">
    <property type="component" value="Unassembled WGS sequence"/>
</dbReference>
<keyword evidence="1" id="KW-0472">Membrane</keyword>
<organism evidence="2 3">
    <name type="scientific">Phenylobacterium glaciei</name>
    <dbReference type="NCBI Taxonomy" id="2803784"/>
    <lineage>
        <taxon>Bacteria</taxon>
        <taxon>Pseudomonadati</taxon>
        <taxon>Pseudomonadota</taxon>
        <taxon>Alphaproteobacteria</taxon>
        <taxon>Caulobacterales</taxon>
        <taxon>Caulobacteraceae</taxon>
        <taxon>Phenylobacterium</taxon>
    </lineage>
</organism>
<keyword evidence="1" id="KW-1133">Transmembrane helix</keyword>
<gene>
    <name evidence="2" type="ORF">JKL49_04480</name>
</gene>
<dbReference type="EMBL" id="JAGSGD010000001">
    <property type="protein sequence ID" value="MBR7618636.1"/>
    <property type="molecule type" value="Genomic_DNA"/>
</dbReference>
<keyword evidence="1" id="KW-0812">Transmembrane</keyword>
<reference evidence="2" key="1">
    <citation type="submission" date="2021-04" db="EMBL/GenBank/DDBJ databases">
        <title>Draft genome assembly of strain Phenylobacterium sp. 20VBR1 using MiniION and Illumina platforms.</title>
        <authorList>
            <person name="Thomas F.A."/>
            <person name="Krishnan K.P."/>
            <person name="Sinha R.K."/>
        </authorList>
    </citation>
    <scope>NUCLEOTIDE SEQUENCE</scope>
    <source>
        <strain evidence="2">20VBR1</strain>
    </source>
</reference>
<name>A0A941CXU0_9CAUL</name>
<feature type="transmembrane region" description="Helical" evidence="1">
    <location>
        <begin position="13"/>
        <end position="34"/>
    </location>
</feature>
<dbReference type="InterPro" id="IPR018666">
    <property type="entry name" value="DUF2125"/>
</dbReference>
<sequence>MPDPEPARKPRRFWLYAPFIVLLIAMAGWTALWLQVRGQAATRMDAAADQLRKAGYEVSWKDRTLGGYPFRLDVVLTDARIREPGGWAIAIPRLEGEAFLYSLGHWISAAPEGLTLTRPIGGPVEVRGELLRASLSDVGKHPPAFSFEGRKLTFAPGAGAQPFGLSAADKVELHLRPGPDDQGAILFKVENGKAQLSGLFAQLAGDKPISIVWDSILTKMSGFKGQTWPAAVRAWSTSGGLIQVKQAGVTAGDALIGAQSGQLGVGYDGRLVGSMDVTLRQAPRALAAMAASGTLPPETALAAAAVAVAREDSASVARATLTFEAGRMTLGPVAVGASPRVY</sequence>
<evidence type="ECO:0000313" key="2">
    <source>
        <dbReference type="EMBL" id="MBR7618636.1"/>
    </source>
</evidence>
<proteinExistence type="predicted"/>
<comment type="caution">
    <text evidence="2">The sequence shown here is derived from an EMBL/GenBank/DDBJ whole genome shotgun (WGS) entry which is preliminary data.</text>
</comment>
<accession>A0A941CXU0</accession>
<dbReference type="AlphaFoldDB" id="A0A941CXU0"/>
<evidence type="ECO:0000313" key="3">
    <source>
        <dbReference type="Proteomes" id="UP000622580"/>
    </source>
</evidence>